<sequence>MPRTKEFGPINSSTNRLTARNEDPPSIKAILAASAISFTLFLGVSSPSISDRMAPAISSAFTISPFAETSTAKPNSFTIVNAFSCCSAYIGHVAIGTPNHKLSSTEFQPQ</sequence>
<organism evidence="2 3">
    <name type="scientific">Thlaspi arvense</name>
    <name type="common">Field penny-cress</name>
    <dbReference type="NCBI Taxonomy" id="13288"/>
    <lineage>
        <taxon>Eukaryota</taxon>
        <taxon>Viridiplantae</taxon>
        <taxon>Streptophyta</taxon>
        <taxon>Embryophyta</taxon>
        <taxon>Tracheophyta</taxon>
        <taxon>Spermatophyta</taxon>
        <taxon>Magnoliopsida</taxon>
        <taxon>eudicotyledons</taxon>
        <taxon>Gunneridae</taxon>
        <taxon>Pentapetalae</taxon>
        <taxon>rosids</taxon>
        <taxon>malvids</taxon>
        <taxon>Brassicales</taxon>
        <taxon>Brassicaceae</taxon>
        <taxon>Thlaspideae</taxon>
        <taxon>Thlaspi</taxon>
    </lineage>
</organism>
<name>A0AAU9REW1_THLAR</name>
<proteinExistence type="predicted"/>
<dbReference type="EMBL" id="OU466857">
    <property type="protein sequence ID" value="CAH2038684.1"/>
    <property type="molecule type" value="Genomic_DNA"/>
</dbReference>
<dbReference type="Proteomes" id="UP000836841">
    <property type="component" value="Chromosome 1"/>
</dbReference>
<gene>
    <name evidence="2" type="ORF">TAV2_LOCUS4009</name>
</gene>
<protein>
    <submittedName>
        <fullName evidence="2">Uncharacterized protein</fullName>
    </submittedName>
</protein>
<accession>A0AAU9REW1</accession>
<feature type="region of interest" description="Disordered" evidence="1">
    <location>
        <begin position="1"/>
        <end position="21"/>
    </location>
</feature>
<dbReference type="AlphaFoldDB" id="A0AAU9REW1"/>
<evidence type="ECO:0000313" key="3">
    <source>
        <dbReference type="Proteomes" id="UP000836841"/>
    </source>
</evidence>
<evidence type="ECO:0000313" key="2">
    <source>
        <dbReference type="EMBL" id="CAH2038684.1"/>
    </source>
</evidence>
<evidence type="ECO:0000256" key="1">
    <source>
        <dbReference type="SAM" id="MobiDB-lite"/>
    </source>
</evidence>
<reference evidence="2 3" key="1">
    <citation type="submission" date="2022-03" db="EMBL/GenBank/DDBJ databases">
        <authorList>
            <person name="Nunn A."/>
            <person name="Chopra R."/>
            <person name="Nunn A."/>
            <person name="Contreras Garrido A."/>
        </authorList>
    </citation>
    <scope>NUCLEOTIDE SEQUENCE [LARGE SCALE GENOMIC DNA]</scope>
</reference>
<keyword evidence="3" id="KW-1185">Reference proteome</keyword>